<evidence type="ECO:0000256" key="1">
    <source>
        <dbReference type="ARBA" id="ARBA00002378"/>
    </source>
</evidence>
<dbReference type="InterPro" id="IPR001135">
    <property type="entry name" value="NADH_Q_OxRdtase_suD"/>
</dbReference>
<dbReference type="Proteomes" id="UP000595564">
    <property type="component" value="Chromosome"/>
</dbReference>
<gene>
    <name evidence="6" type="primary">nuoD</name>
    <name evidence="9" type="ORF">TTHT_1262</name>
</gene>
<sequence>MTNIKKELDIKTDRMIVNMGPSHPITHGTLHIILELEGETIVGSETRIGYLHRGVEKLGENRTYQKFIPFTDRMNYTSSINNNVGYTLAVEKLLGIQSPPRAQVIEVIACELGRIADHIVCVGINAVDIGAFSAFLYLFKYREFIYDIFERMTGGRLTTSYTRIGGVKRDLDDVTIDKIRQFIKEFPKAVDELEALLTKNRIWYDRTRGIGEFSAEDAISYGYTGPCLRACGVEWDLRKVQPYLGYENYEFEVPVGTRGDVYDRYLVRVEEMRQSVKILEQAIENLPEGPIIVDDPRIVLPPKEEVYNTIEGLICHMKLIMEGVKPPAGEIYSATEAANGELGFYIVSDGEARPYRIRVRPPCFPIFSSFDEQVKGHMIADAVAILGSLNIIAGELDR</sequence>
<dbReference type="InterPro" id="IPR014029">
    <property type="entry name" value="NADH_UbQ_OxRdtase_49kDa_CS"/>
</dbReference>
<evidence type="ECO:0000259" key="8">
    <source>
        <dbReference type="Pfam" id="PF00346"/>
    </source>
</evidence>
<evidence type="ECO:0000256" key="5">
    <source>
        <dbReference type="ARBA" id="ARBA00023027"/>
    </source>
</evidence>
<dbReference type="GO" id="GO:0005886">
    <property type="term" value="C:plasma membrane"/>
    <property type="evidence" value="ECO:0007669"/>
    <property type="project" value="UniProtKB-SubCell"/>
</dbReference>
<evidence type="ECO:0000313" key="9">
    <source>
        <dbReference type="EMBL" id="BBB32780.1"/>
    </source>
</evidence>
<dbReference type="NCBIfam" id="NF004739">
    <property type="entry name" value="PRK06075.1"/>
    <property type="match status" value="1"/>
</dbReference>
<dbReference type="NCBIfam" id="TIGR01962">
    <property type="entry name" value="NuoD"/>
    <property type="match status" value="1"/>
</dbReference>
<dbReference type="Gene3D" id="1.10.645.10">
    <property type="entry name" value="Cytochrome-c3 Hydrogenase, chain B"/>
    <property type="match status" value="1"/>
</dbReference>
<keyword evidence="6" id="KW-0874">Quinone</keyword>
<dbReference type="SUPFAM" id="SSF56762">
    <property type="entry name" value="HydB/Nqo4-like"/>
    <property type="match status" value="1"/>
</dbReference>
<protein>
    <recommendedName>
        <fullName evidence="6">NADH-quinone oxidoreductase subunit D</fullName>
        <ecNumber evidence="6">7.1.1.-</ecNumber>
    </recommendedName>
    <alternativeName>
        <fullName evidence="6">NADH dehydrogenase I subunit D</fullName>
    </alternativeName>
    <alternativeName>
        <fullName evidence="6">NDH-1 subunit D</fullName>
    </alternativeName>
</protein>
<dbReference type="HAMAP" id="MF_01358">
    <property type="entry name" value="NDH1_NuoD"/>
    <property type="match status" value="1"/>
</dbReference>
<dbReference type="GO" id="GO:0051287">
    <property type="term" value="F:NAD binding"/>
    <property type="evidence" value="ECO:0007669"/>
    <property type="project" value="InterPro"/>
</dbReference>
<keyword evidence="6" id="KW-0472">Membrane</keyword>
<keyword evidence="10" id="KW-1185">Reference proteome</keyword>
<proteinExistence type="inferred from homology"/>
<dbReference type="EC" id="7.1.1.-" evidence="6"/>
<evidence type="ECO:0000256" key="2">
    <source>
        <dbReference type="ARBA" id="ARBA00005769"/>
    </source>
</evidence>
<accession>A0A7R6PXW2</accession>
<keyword evidence="4 6" id="KW-1278">Translocase</keyword>
<evidence type="ECO:0000256" key="6">
    <source>
        <dbReference type="HAMAP-Rule" id="MF_01358"/>
    </source>
</evidence>
<feature type="domain" description="NADH-quinone oxidoreductase subunit D" evidence="8">
    <location>
        <begin position="128"/>
        <end position="398"/>
    </location>
</feature>
<keyword evidence="6" id="KW-0830">Ubiquinone</keyword>
<reference evidence="9 10" key="1">
    <citation type="journal article" date="2012" name="Extremophiles">
        <title>Thermotomaculum hydrothermale gen. nov., sp. nov., a novel heterotrophic thermophile within the phylum Acidobacteria from a deep-sea hydrothermal vent chimney in the Southern Okinawa Trough.</title>
        <authorList>
            <person name="Izumi H."/>
            <person name="Nunoura T."/>
            <person name="Miyazaki M."/>
            <person name="Mino S."/>
            <person name="Toki T."/>
            <person name="Takai K."/>
            <person name="Sako Y."/>
            <person name="Sawabe T."/>
            <person name="Nakagawa S."/>
        </authorList>
    </citation>
    <scope>NUCLEOTIDE SEQUENCE [LARGE SCALE GENOMIC DNA]</scope>
    <source>
        <strain evidence="9 10">AC55</strain>
    </source>
</reference>
<name>A0A7R6PXW2_9BACT</name>
<dbReference type="Pfam" id="PF00346">
    <property type="entry name" value="Complex1_49kDa"/>
    <property type="match status" value="1"/>
</dbReference>
<evidence type="ECO:0000256" key="3">
    <source>
        <dbReference type="ARBA" id="ARBA00022448"/>
    </source>
</evidence>
<comment type="subcellular location">
    <subcellularLocation>
        <location evidence="6">Cell membrane</location>
        <topology evidence="6">Peripheral membrane protein</topology>
        <orientation evidence="6">Cytoplasmic side</orientation>
    </subcellularLocation>
</comment>
<evidence type="ECO:0000256" key="7">
    <source>
        <dbReference type="RuleBase" id="RU003685"/>
    </source>
</evidence>
<keyword evidence="3 6" id="KW-0813">Transport</keyword>
<dbReference type="EMBL" id="AP017470">
    <property type="protein sequence ID" value="BBB32780.1"/>
    <property type="molecule type" value="Genomic_DNA"/>
</dbReference>
<dbReference type="InterPro" id="IPR022885">
    <property type="entry name" value="NDH1_su_D/H"/>
</dbReference>
<dbReference type="PROSITE" id="PS00535">
    <property type="entry name" value="COMPLEX1_49K"/>
    <property type="match status" value="1"/>
</dbReference>
<organism evidence="9 10">
    <name type="scientific">Thermotomaculum hydrothermale</name>
    <dbReference type="NCBI Taxonomy" id="981385"/>
    <lineage>
        <taxon>Bacteria</taxon>
        <taxon>Pseudomonadati</taxon>
        <taxon>Acidobacteriota</taxon>
        <taxon>Holophagae</taxon>
        <taxon>Thermotomaculales</taxon>
        <taxon>Thermotomaculaceae</taxon>
        <taxon>Thermotomaculum</taxon>
    </lineage>
</organism>
<dbReference type="AlphaFoldDB" id="A0A7R6PXW2"/>
<comment type="catalytic activity">
    <reaction evidence="6">
        <text>a quinone + NADH + 5 H(+)(in) = a quinol + NAD(+) + 4 H(+)(out)</text>
        <dbReference type="Rhea" id="RHEA:57888"/>
        <dbReference type="ChEBI" id="CHEBI:15378"/>
        <dbReference type="ChEBI" id="CHEBI:24646"/>
        <dbReference type="ChEBI" id="CHEBI:57540"/>
        <dbReference type="ChEBI" id="CHEBI:57945"/>
        <dbReference type="ChEBI" id="CHEBI:132124"/>
    </reaction>
</comment>
<dbReference type="PANTHER" id="PTHR11993">
    <property type="entry name" value="NADH-UBIQUINONE OXIDOREDUCTASE 49 KDA SUBUNIT"/>
    <property type="match status" value="1"/>
</dbReference>
<comment type="subunit">
    <text evidence="6">NDH-1 is composed of 14 different subunits. Subunits NuoB, C, D, E, F, and G constitute the peripheral sector of the complex.</text>
</comment>
<keyword evidence="9" id="KW-0560">Oxidoreductase</keyword>
<evidence type="ECO:0000256" key="4">
    <source>
        <dbReference type="ARBA" id="ARBA00022967"/>
    </source>
</evidence>
<comment type="function">
    <text evidence="1 6">NDH-1 shuttles electrons from NADH, via FMN and iron-sulfur (Fe-S) centers, to quinones in the respiratory chain. The immediate electron acceptor for the enzyme in this species is believed to be ubiquinone. Couples the redox reaction to proton translocation (for every two electrons transferred, four hydrogen ions are translocated across the cytoplasmic membrane), and thus conserves the redox energy in a proton gradient.</text>
</comment>
<dbReference type="PANTHER" id="PTHR11993:SF10">
    <property type="entry name" value="NADH DEHYDROGENASE [UBIQUINONE] IRON-SULFUR PROTEIN 2, MITOCHONDRIAL"/>
    <property type="match status" value="1"/>
</dbReference>
<dbReference type="KEGG" id="thyd:TTHT_1262"/>
<dbReference type="GO" id="GO:0050136">
    <property type="term" value="F:NADH dehydrogenase (quinone) (non-electrogenic) activity"/>
    <property type="evidence" value="ECO:0007669"/>
    <property type="project" value="UniProtKB-UniRule"/>
</dbReference>
<dbReference type="RefSeq" id="WP_201327084.1">
    <property type="nucleotide sequence ID" value="NZ_AP017470.1"/>
</dbReference>
<dbReference type="GO" id="GO:0048038">
    <property type="term" value="F:quinone binding"/>
    <property type="evidence" value="ECO:0007669"/>
    <property type="project" value="UniProtKB-KW"/>
</dbReference>
<evidence type="ECO:0000313" key="10">
    <source>
        <dbReference type="Proteomes" id="UP000595564"/>
    </source>
</evidence>
<dbReference type="InterPro" id="IPR029014">
    <property type="entry name" value="NiFe-Hase_large"/>
</dbReference>
<keyword evidence="5 6" id="KW-0520">NAD</keyword>
<keyword evidence="6" id="KW-1003">Cell membrane</keyword>
<comment type="similarity">
    <text evidence="2 6 7">Belongs to the complex I 49 kDa subunit family.</text>
</comment>